<evidence type="ECO:0000256" key="3">
    <source>
        <dbReference type="ARBA" id="ARBA00012438"/>
    </source>
</evidence>
<organism evidence="21 22">
    <name type="scientific">Wickerhamomyces anomalus (strain ATCC 58044 / CBS 1984 / NCYC 433 / NRRL Y-366-8)</name>
    <name type="common">Yeast</name>
    <name type="synonym">Hansenula anomala</name>
    <dbReference type="NCBI Taxonomy" id="683960"/>
    <lineage>
        <taxon>Eukaryota</taxon>
        <taxon>Fungi</taxon>
        <taxon>Dikarya</taxon>
        <taxon>Ascomycota</taxon>
        <taxon>Saccharomycotina</taxon>
        <taxon>Saccharomycetes</taxon>
        <taxon>Phaffomycetales</taxon>
        <taxon>Wickerhamomycetaceae</taxon>
        <taxon>Wickerhamomyces</taxon>
    </lineage>
</organism>
<reference evidence="21 22" key="1">
    <citation type="journal article" date="2016" name="Proc. Natl. Acad. Sci. U.S.A.">
        <title>Comparative genomics of biotechnologically important yeasts.</title>
        <authorList>
            <person name="Riley R."/>
            <person name="Haridas S."/>
            <person name="Wolfe K.H."/>
            <person name="Lopes M.R."/>
            <person name="Hittinger C.T."/>
            <person name="Goeker M."/>
            <person name="Salamov A.A."/>
            <person name="Wisecaver J.H."/>
            <person name="Long T.M."/>
            <person name="Calvey C.H."/>
            <person name="Aerts A.L."/>
            <person name="Barry K.W."/>
            <person name="Choi C."/>
            <person name="Clum A."/>
            <person name="Coughlan A.Y."/>
            <person name="Deshpande S."/>
            <person name="Douglass A.P."/>
            <person name="Hanson S.J."/>
            <person name="Klenk H.-P."/>
            <person name="LaButti K.M."/>
            <person name="Lapidus A."/>
            <person name="Lindquist E.A."/>
            <person name="Lipzen A.M."/>
            <person name="Meier-Kolthoff J.P."/>
            <person name="Ohm R.A."/>
            <person name="Otillar R.P."/>
            <person name="Pangilinan J.L."/>
            <person name="Peng Y."/>
            <person name="Rokas A."/>
            <person name="Rosa C.A."/>
            <person name="Scheuner C."/>
            <person name="Sibirny A.A."/>
            <person name="Slot J.C."/>
            <person name="Stielow J.B."/>
            <person name="Sun H."/>
            <person name="Kurtzman C.P."/>
            <person name="Blackwell M."/>
            <person name="Grigoriev I.V."/>
            <person name="Jeffries T.W."/>
        </authorList>
    </citation>
    <scope>NUCLEOTIDE SEQUENCE [LARGE SCALE GENOMIC DNA]</scope>
    <source>
        <strain evidence="22">ATCC 58044 / CBS 1984 / NCYC 433 / NRRL Y-366-8</strain>
    </source>
</reference>
<dbReference type="PROSITE" id="PS50110">
    <property type="entry name" value="RESPONSE_REGULATORY"/>
    <property type="match status" value="1"/>
</dbReference>
<evidence type="ECO:0000259" key="18">
    <source>
        <dbReference type="PROSITE" id="PS50109"/>
    </source>
</evidence>
<name>A0A1E3P4W5_WICAA</name>
<dbReference type="InterPro" id="IPR003594">
    <property type="entry name" value="HATPase_dom"/>
</dbReference>
<evidence type="ECO:0000256" key="2">
    <source>
        <dbReference type="ARBA" id="ARBA00004370"/>
    </source>
</evidence>
<dbReference type="PRINTS" id="PR00344">
    <property type="entry name" value="BCTRLSENSOR"/>
</dbReference>
<feature type="domain" description="Response regulatory" evidence="19">
    <location>
        <begin position="955"/>
        <end position="1083"/>
    </location>
</feature>
<dbReference type="GO" id="GO:0009927">
    <property type="term" value="F:histidine phosphotransfer kinase activity"/>
    <property type="evidence" value="ECO:0007669"/>
    <property type="project" value="EnsemblFungi"/>
</dbReference>
<dbReference type="CDD" id="cd00082">
    <property type="entry name" value="HisKA"/>
    <property type="match status" value="1"/>
</dbReference>
<dbReference type="SUPFAM" id="SSF52172">
    <property type="entry name" value="CheY-like"/>
    <property type="match status" value="1"/>
</dbReference>
<feature type="compositionally biased region" description="Low complexity" evidence="16">
    <location>
        <begin position="1101"/>
        <end position="1112"/>
    </location>
</feature>
<evidence type="ECO:0000256" key="9">
    <source>
        <dbReference type="ARBA" id="ARBA00022840"/>
    </source>
</evidence>
<dbReference type="Pfam" id="PF00512">
    <property type="entry name" value="HisKA"/>
    <property type="match status" value="1"/>
</dbReference>
<feature type="compositionally biased region" description="Low complexity" evidence="16">
    <location>
        <begin position="388"/>
        <end position="403"/>
    </location>
</feature>
<feature type="compositionally biased region" description="Low complexity" evidence="16">
    <location>
        <begin position="705"/>
        <end position="716"/>
    </location>
</feature>
<dbReference type="GO" id="GO:0005034">
    <property type="term" value="F:osmosensor activity"/>
    <property type="evidence" value="ECO:0007669"/>
    <property type="project" value="EnsemblFungi"/>
</dbReference>
<evidence type="ECO:0000259" key="19">
    <source>
        <dbReference type="PROSITE" id="PS50110"/>
    </source>
</evidence>
<dbReference type="FunFam" id="1.10.287.130:FF:000004">
    <property type="entry name" value="Ethylene receptor 1"/>
    <property type="match status" value="1"/>
</dbReference>
<keyword evidence="9" id="KW-0067">ATP-binding</keyword>
<keyword evidence="6 17" id="KW-0812">Transmembrane</keyword>
<evidence type="ECO:0000256" key="17">
    <source>
        <dbReference type="SAM" id="Phobius"/>
    </source>
</evidence>
<feature type="compositionally biased region" description="Polar residues" evidence="16">
    <location>
        <begin position="882"/>
        <end position="893"/>
    </location>
</feature>
<evidence type="ECO:0000313" key="22">
    <source>
        <dbReference type="Proteomes" id="UP000094112"/>
    </source>
</evidence>
<dbReference type="Gene3D" id="3.30.565.10">
    <property type="entry name" value="Histidine kinase-like ATPase, C-terminal domain"/>
    <property type="match status" value="1"/>
</dbReference>
<dbReference type="FunFam" id="3.40.50.2300:FF:000289">
    <property type="entry name" value="Osmosensing histidine protein kinase SLN1"/>
    <property type="match status" value="1"/>
</dbReference>
<dbReference type="SUPFAM" id="SSF55874">
    <property type="entry name" value="ATPase domain of HSP90 chaperone/DNA topoisomerase II/histidine kinase"/>
    <property type="match status" value="2"/>
</dbReference>
<evidence type="ECO:0000256" key="1">
    <source>
        <dbReference type="ARBA" id="ARBA00000085"/>
    </source>
</evidence>
<dbReference type="InterPro" id="IPR011006">
    <property type="entry name" value="CheY-like_superfamily"/>
</dbReference>
<dbReference type="GeneID" id="30200692"/>
<dbReference type="InterPro" id="IPR003660">
    <property type="entry name" value="HAMP_dom"/>
</dbReference>
<dbReference type="InterPro" id="IPR036097">
    <property type="entry name" value="HisK_dim/P_sf"/>
</dbReference>
<dbReference type="STRING" id="683960.A0A1E3P4W5"/>
<evidence type="ECO:0000256" key="6">
    <source>
        <dbReference type="ARBA" id="ARBA00022692"/>
    </source>
</evidence>
<proteinExistence type="predicted"/>
<dbReference type="PANTHER" id="PTHR43047">
    <property type="entry name" value="TWO-COMPONENT HISTIDINE PROTEIN KINASE"/>
    <property type="match status" value="1"/>
</dbReference>
<dbReference type="InterPro" id="IPR004358">
    <property type="entry name" value="Sig_transdc_His_kin-like_C"/>
</dbReference>
<dbReference type="PROSITE" id="PS50109">
    <property type="entry name" value="HIS_KIN"/>
    <property type="match status" value="1"/>
</dbReference>
<keyword evidence="15" id="KW-0175">Coiled coil</keyword>
<evidence type="ECO:0000256" key="7">
    <source>
        <dbReference type="ARBA" id="ARBA00022741"/>
    </source>
</evidence>
<dbReference type="InterPro" id="IPR036890">
    <property type="entry name" value="HATPase_C_sf"/>
</dbReference>
<feature type="region of interest" description="Disordered" evidence="16">
    <location>
        <begin position="700"/>
        <end position="725"/>
    </location>
</feature>
<dbReference type="CDD" id="cd17546">
    <property type="entry name" value="REC_hyHK_CKI1_RcsC-like"/>
    <property type="match status" value="1"/>
</dbReference>
<feature type="compositionally biased region" description="Basic and acidic residues" evidence="16">
    <location>
        <begin position="872"/>
        <end position="881"/>
    </location>
</feature>
<feature type="transmembrane region" description="Helical" evidence="17">
    <location>
        <begin position="12"/>
        <end position="37"/>
    </location>
</feature>
<dbReference type="SMART" id="SM00387">
    <property type="entry name" value="HATPase_c"/>
    <property type="match status" value="1"/>
</dbReference>
<evidence type="ECO:0000256" key="8">
    <source>
        <dbReference type="ARBA" id="ARBA00022777"/>
    </source>
</evidence>
<dbReference type="OrthoDB" id="60033at2759"/>
<feature type="compositionally biased region" description="Polar residues" evidence="16">
    <location>
        <begin position="924"/>
        <end position="952"/>
    </location>
</feature>
<feature type="compositionally biased region" description="Polar residues" evidence="16">
    <location>
        <begin position="904"/>
        <end position="915"/>
    </location>
</feature>
<dbReference type="SUPFAM" id="SSF47384">
    <property type="entry name" value="Homodimeric domain of signal transducing histidine kinase"/>
    <property type="match status" value="1"/>
</dbReference>
<dbReference type="RefSeq" id="XP_019039471.1">
    <property type="nucleotide sequence ID" value="XM_019183446.1"/>
</dbReference>
<protein>
    <recommendedName>
        <fullName evidence="3">histidine kinase</fullName>
        <ecNumber evidence="3">2.7.13.3</ecNumber>
    </recommendedName>
</protein>
<feature type="domain" description="Histidine kinase" evidence="18">
    <location>
        <begin position="520"/>
        <end position="843"/>
    </location>
</feature>
<dbReference type="PANTHER" id="PTHR43047:SF72">
    <property type="entry name" value="OSMOSENSING HISTIDINE PROTEIN KINASE SLN1"/>
    <property type="match status" value="1"/>
</dbReference>
<feature type="region of interest" description="Disordered" evidence="16">
    <location>
        <begin position="1096"/>
        <end position="1134"/>
    </location>
</feature>
<dbReference type="InterPro" id="IPR001789">
    <property type="entry name" value="Sig_transdc_resp-reg_receiver"/>
</dbReference>
<evidence type="ECO:0000256" key="5">
    <source>
        <dbReference type="ARBA" id="ARBA00022679"/>
    </source>
</evidence>
<dbReference type="AlphaFoldDB" id="A0A1E3P4W5"/>
<dbReference type="EC" id="2.7.13.3" evidence="3"/>
<evidence type="ECO:0000256" key="11">
    <source>
        <dbReference type="ARBA" id="ARBA00023012"/>
    </source>
</evidence>
<dbReference type="CDD" id="cd06225">
    <property type="entry name" value="HAMP"/>
    <property type="match status" value="1"/>
</dbReference>
<feature type="domain" description="HAMP" evidence="20">
    <location>
        <begin position="454"/>
        <end position="487"/>
    </location>
</feature>
<evidence type="ECO:0000256" key="14">
    <source>
        <dbReference type="PROSITE-ProRule" id="PRU00169"/>
    </source>
</evidence>
<dbReference type="Pfam" id="PF02518">
    <property type="entry name" value="HATPase_c"/>
    <property type="match status" value="1"/>
</dbReference>
<dbReference type="Proteomes" id="UP000094112">
    <property type="component" value="Unassembled WGS sequence"/>
</dbReference>
<evidence type="ECO:0000313" key="21">
    <source>
        <dbReference type="EMBL" id="ODQ60264.1"/>
    </source>
</evidence>
<evidence type="ECO:0000256" key="15">
    <source>
        <dbReference type="SAM" id="Coils"/>
    </source>
</evidence>
<keyword evidence="12 17" id="KW-0472">Membrane</keyword>
<dbReference type="GO" id="GO:0007234">
    <property type="term" value="P:osmosensory signaling via phosphorelay pathway"/>
    <property type="evidence" value="ECO:0007669"/>
    <property type="project" value="EnsemblFungi"/>
</dbReference>
<keyword evidence="7" id="KW-0547">Nucleotide-binding</keyword>
<dbReference type="Gene3D" id="1.10.287.130">
    <property type="match status" value="1"/>
</dbReference>
<dbReference type="GO" id="GO:0005886">
    <property type="term" value="C:plasma membrane"/>
    <property type="evidence" value="ECO:0007669"/>
    <property type="project" value="EnsemblFungi"/>
</dbReference>
<keyword evidence="8" id="KW-0418">Kinase</keyword>
<feature type="compositionally biased region" description="Basic and acidic residues" evidence="16">
    <location>
        <begin position="376"/>
        <end position="387"/>
    </location>
</feature>
<feature type="compositionally biased region" description="Polar residues" evidence="16">
    <location>
        <begin position="431"/>
        <end position="443"/>
    </location>
</feature>
<feature type="compositionally biased region" description="Basic and acidic residues" evidence="16">
    <location>
        <begin position="1119"/>
        <end position="1134"/>
    </location>
</feature>
<evidence type="ECO:0000259" key="20">
    <source>
        <dbReference type="PROSITE" id="PS50885"/>
    </source>
</evidence>
<keyword evidence="22" id="KW-1185">Reference proteome</keyword>
<evidence type="ECO:0000256" key="12">
    <source>
        <dbReference type="ARBA" id="ARBA00023136"/>
    </source>
</evidence>
<comment type="catalytic activity">
    <reaction evidence="1">
        <text>ATP + protein L-histidine = ADP + protein N-phospho-L-histidine.</text>
        <dbReference type="EC" id="2.7.13.3"/>
    </reaction>
</comment>
<evidence type="ECO:0000256" key="4">
    <source>
        <dbReference type="ARBA" id="ARBA00022553"/>
    </source>
</evidence>
<dbReference type="InterPro" id="IPR003661">
    <property type="entry name" value="HisK_dim/P_dom"/>
</dbReference>
<feature type="coiled-coil region" evidence="15">
    <location>
        <begin position="486"/>
        <end position="513"/>
    </location>
</feature>
<dbReference type="Gene3D" id="3.40.50.2300">
    <property type="match status" value="1"/>
</dbReference>
<dbReference type="GO" id="GO:0000155">
    <property type="term" value="F:phosphorelay sensor kinase activity"/>
    <property type="evidence" value="ECO:0007669"/>
    <property type="project" value="InterPro"/>
</dbReference>
<feature type="compositionally biased region" description="Gly residues" evidence="16">
    <location>
        <begin position="413"/>
        <end position="422"/>
    </location>
</feature>
<dbReference type="Pfam" id="PF00072">
    <property type="entry name" value="Response_reg"/>
    <property type="match status" value="1"/>
</dbReference>
<keyword evidence="5" id="KW-0808">Transferase</keyword>
<keyword evidence="10 17" id="KW-1133">Transmembrane helix</keyword>
<dbReference type="SMART" id="SM00388">
    <property type="entry name" value="HisKA"/>
    <property type="match status" value="1"/>
</dbReference>
<keyword evidence="4 14" id="KW-0597">Phosphoprotein</keyword>
<accession>A0A1E3P4W5</accession>
<dbReference type="InterPro" id="IPR005467">
    <property type="entry name" value="His_kinase_dom"/>
</dbReference>
<evidence type="ECO:0000256" key="10">
    <source>
        <dbReference type="ARBA" id="ARBA00022989"/>
    </source>
</evidence>
<keyword evidence="13" id="KW-0325">Glycoprotein</keyword>
<gene>
    <name evidence="21" type="ORF">WICANDRAFT_62826</name>
</gene>
<sequence>MRVLKIGIRQQLIFLVLMVALLSLMVLAIITGVYFSANYKNIRADKLQVIAQLKASQVEQNLNYLYYQVYWLSGRDTIESSLVSYRAGNTTTNNFYNAADTVQQFLSSSNTFSYVRLYDSRFELVLNSSDYTTHGKHLPEDVLEELFPLDMENENSTLPANFDQDGLLTGPVANDTSFIMSMTLPIYASASILYDTTDLVGYLTTVMSADSLTYITNDSTAITNGAVEIIATNNTSKEISYNSTFYYALPSPNLPDWLIDTELPIKKSYIANQALRLNKTGSTSKTKLVSGNVVAAGYCPINFKMTRWAAIIEQPRSKFLEPSNRLAKIIVGVSIGTAVFMGLITFPLAHWAVQPIMRLQKATETIAAGRGLQTLNEKRRKDKDRDPSSGNNSSRASFNSSRSPVPYPSSNNGDGGGGGSGGHSHNLSSGTDNMISENGSMSSGVAGHSTYISNARVPHYTRFFQDELSKLTETFNAMTDELDRQYSHLEDRVKARTKQLEAAKIQAEAANEAKTVFIANISHELRTPLNGILGMTAIAMAETDPNKIQQSLKLIFRSGELLLHILTELLTFSKNSLKRSKLENSDFGVIEVALQIKSIFGKLAKDQNVNLTISLKPNNVRKMVLYGDSNRIIQVVMNLVSNSLKFTPVDGKVSVTIRNIGEYDEERSAREDYKHVYVKTNSIHHHSHNHSPEADEKLISVNGHNNNDISTSSNDTTTDDDDSDKKSVITVSTSSYDETVFKNQFKTNDEDDGNLKSRDLRDHKTWVFEFEVEDTGPGIEPKLQESVFEPFVQGDQTLSRQYGGTGLGLSICRQLATMMKGVMELKSTVGVGSKFIFRVPLIQRKELIIDENDLTFYEDEFNVNSKKNRKVKIVEPEKSPEPEQTSSNNSYDNSSREVLPGTPRVQTPTSGSNDNYGYFDRPILQSTGTAKPSSLYSYSSQGTTSNHHQPSKNLKILVAEDNIANQEVIKRMLNLEGFTDVELAVDGEEAIELVKSKRDCSNAHSNGDEYYDVIFMDVQMPKVDGLMATKHIRNELKYDNPIVALTAFADESNVKECLDAGMTGFLSKPIRRLQLRQVLTEYCPVILKDMVATPSEDAFKNSKNNSPKSVKNTTASTSEENRDQANQEQEQKKE</sequence>
<dbReference type="SMART" id="SM00448">
    <property type="entry name" value="REC"/>
    <property type="match status" value="1"/>
</dbReference>
<feature type="modified residue" description="4-aspartylphosphate" evidence="14">
    <location>
        <position position="1017"/>
    </location>
</feature>
<dbReference type="EMBL" id="KV454210">
    <property type="protein sequence ID" value="ODQ60264.1"/>
    <property type="molecule type" value="Genomic_DNA"/>
</dbReference>
<feature type="region of interest" description="Disordered" evidence="16">
    <location>
        <begin position="370"/>
        <end position="443"/>
    </location>
</feature>
<evidence type="ECO:0000256" key="16">
    <source>
        <dbReference type="SAM" id="MobiDB-lite"/>
    </source>
</evidence>
<comment type="subcellular location">
    <subcellularLocation>
        <location evidence="2">Membrane</location>
    </subcellularLocation>
</comment>
<keyword evidence="11" id="KW-0902">Two-component regulatory system</keyword>
<dbReference type="GO" id="GO:0005524">
    <property type="term" value="F:ATP binding"/>
    <property type="evidence" value="ECO:0007669"/>
    <property type="project" value="UniProtKB-KW"/>
</dbReference>
<evidence type="ECO:0000256" key="13">
    <source>
        <dbReference type="ARBA" id="ARBA00023180"/>
    </source>
</evidence>
<feature type="region of interest" description="Disordered" evidence="16">
    <location>
        <begin position="872"/>
        <end position="952"/>
    </location>
</feature>
<dbReference type="PROSITE" id="PS50885">
    <property type="entry name" value="HAMP"/>
    <property type="match status" value="1"/>
</dbReference>